<dbReference type="PANTHER" id="PTHR42941:SF1">
    <property type="entry name" value="SLL1037 PROTEIN"/>
    <property type="match status" value="1"/>
</dbReference>
<dbReference type="Pfam" id="PF16868">
    <property type="entry name" value="NMT1_3"/>
    <property type="match status" value="1"/>
</dbReference>
<dbReference type="Gene3D" id="3.40.190.10">
    <property type="entry name" value="Periplasmic binding protein-like II"/>
    <property type="match status" value="2"/>
</dbReference>
<dbReference type="CDD" id="cd13520">
    <property type="entry name" value="PBP2_TAXI_TRAP"/>
    <property type="match status" value="1"/>
</dbReference>
<proteinExistence type="predicted"/>
<dbReference type="InterPro" id="IPR011852">
    <property type="entry name" value="TRAP_TAXI"/>
</dbReference>
<dbReference type="RefSeq" id="WP_307342896.1">
    <property type="nucleotide sequence ID" value="NZ_JAUSUQ010000018.1"/>
</dbReference>
<evidence type="ECO:0000313" key="3">
    <source>
        <dbReference type="Proteomes" id="UP001232445"/>
    </source>
</evidence>
<comment type="caution">
    <text evidence="2">The sequence shown here is derived from an EMBL/GenBank/DDBJ whole genome shotgun (WGS) entry which is preliminary data.</text>
</comment>
<keyword evidence="3" id="KW-1185">Reference proteome</keyword>
<evidence type="ECO:0000313" key="2">
    <source>
        <dbReference type="EMBL" id="MDQ0340742.1"/>
    </source>
</evidence>
<dbReference type="NCBIfam" id="TIGR02122">
    <property type="entry name" value="TRAP_TAXI"/>
    <property type="match status" value="1"/>
</dbReference>
<dbReference type="Proteomes" id="UP001232445">
    <property type="component" value="Unassembled WGS sequence"/>
</dbReference>
<feature type="chain" id="PRO_5047493329" evidence="1">
    <location>
        <begin position="24"/>
        <end position="340"/>
    </location>
</feature>
<gene>
    <name evidence="2" type="ORF">J2S00_003582</name>
</gene>
<dbReference type="SUPFAM" id="SSF53850">
    <property type="entry name" value="Periplasmic binding protein-like II"/>
    <property type="match status" value="1"/>
</dbReference>
<dbReference type="PANTHER" id="PTHR42941">
    <property type="entry name" value="SLL1037 PROTEIN"/>
    <property type="match status" value="1"/>
</dbReference>
<sequence>MRKKRMTKLLSVASVIGMMIVLAGCGGSEGTGGQGPINHAHISGPTGSGWYPMSVLFADIWMDEMENFNVTVVEGGAIGNIREVNRGEDAQSGFAFASDFADAVQGTGVFEGEVQENVQAIGALYPAWWNFVVMDDSPIQSLEDFIQQGGHTIPGNPGDASELTTRRVFEAMGYTYEDLEKLGVRISYGSYSDAATQLRDGIIDMVVQGGAPEVVGLSEIDASRPVRPLPIPDDVLQALDEAGYGYTVDMVIPAGTYRNQTEDIPTVVTMSILIVHKDMDEEIVYQMTKALWENLERIRDEQPGRGQWMDAERGYTEIVNPEENIHPGALRYYKEIGVAE</sequence>
<evidence type="ECO:0000256" key="1">
    <source>
        <dbReference type="SAM" id="SignalP"/>
    </source>
</evidence>
<organism evidence="2 3">
    <name type="scientific">Caldalkalibacillus uzonensis</name>
    <dbReference type="NCBI Taxonomy" id="353224"/>
    <lineage>
        <taxon>Bacteria</taxon>
        <taxon>Bacillati</taxon>
        <taxon>Bacillota</taxon>
        <taxon>Bacilli</taxon>
        <taxon>Bacillales</taxon>
        <taxon>Bacillaceae</taxon>
        <taxon>Caldalkalibacillus</taxon>
    </lineage>
</organism>
<dbReference type="EMBL" id="JAUSUQ010000018">
    <property type="protein sequence ID" value="MDQ0340742.1"/>
    <property type="molecule type" value="Genomic_DNA"/>
</dbReference>
<keyword evidence="1" id="KW-0732">Signal</keyword>
<dbReference type="PROSITE" id="PS51257">
    <property type="entry name" value="PROKAR_LIPOPROTEIN"/>
    <property type="match status" value="1"/>
</dbReference>
<accession>A0ABU0CXQ6</accession>
<keyword evidence="2" id="KW-0675">Receptor</keyword>
<protein>
    <submittedName>
        <fullName evidence="2">TRAP transporter TAXI family solute receptor</fullName>
    </submittedName>
</protein>
<name>A0ABU0CXQ6_9BACI</name>
<reference evidence="2 3" key="1">
    <citation type="submission" date="2023-07" db="EMBL/GenBank/DDBJ databases">
        <title>Genomic Encyclopedia of Type Strains, Phase IV (KMG-IV): sequencing the most valuable type-strain genomes for metagenomic binning, comparative biology and taxonomic classification.</title>
        <authorList>
            <person name="Goeker M."/>
        </authorList>
    </citation>
    <scope>NUCLEOTIDE SEQUENCE [LARGE SCALE GENOMIC DNA]</scope>
    <source>
        <strain evidence="2 3">DSM 17740</strain>
    </source>
</reference>
<feature type="signal peptide" evidence="1">
    <location>
        <begin position="1"/>
        <end position="23"/>
    </location>
</feature>